<accession>A0ABU8S1U0</accession>
<comment type="caution">
    <text evidence="2">The sequence shown here is derived from an EMBL/GenBank/DDBJ whole genome shotgun (WGS) entry which is preliminary data.</text>
</comment>
<dbReference type="RefSeq" id="WP_339589260.1">
    <property type="nucleotide sequence ID" value="NZ_JBBHJZ010000007.1"/>
</dbReference>
<evidence type="ECO:0000313" key="2">
    <source>
        <dbReference type="EMBL" id="MEJ5979320.1"/>
    </source>
</evidence>
<evidence type="ECO:0000259" key="1">
    <source>
        <dbReference type="PROSITE" id="PS50925"/>
    </source>
</evidence>
<name>A0ABU8S1U0_9SPHN</name>
<dbReference type="SMART" id="SM01034">
    <property type="entry name" value="BLUF"/>
    <property type="match status" value="1"/>
</dbReference>
<dbReference type="Proteomes" id="UP001361239">
    <property type="component" value="Unassembled WGS sequence"/>
</dbReference>
<protein>
    <submittedName>
        <fullName evidence="2">BLUF domain-containing protein</fullName>
    </submittedName>
</protein>
<keyword evidence="3" id="KW-1185">Reference proteome</keyword>
<reference evidence="2 3" key="1">
    <citation type="submission" date="2024-03" db="EMBL/GenBank/DDBJ databases">
        <authorList>
            <person name="Jo J.-H."/>
        </authorList>
    </citation>
    <scope>NUCLEOTIDE SEQUENCE [LARGE SCALE GENOMIC DNA]</scope>
    <source>
        <strain evidence="2 3">PS1R-30</strain>
    </source>
</reference>
<evidence type="ECO:0000313" key="3">
    <source>
        <dbReference type="Proteomes" id="UP001361239"/>
    </source>
</evidence>
<dbReference type="InterPro" id="IPR036046">
    <property type="entry name" value="Acylphosphatase-like_dom_sf"/>
</dbReference>
<dbReference type="PROSITE" id="PS50925">
    <property type="entry name" value="BLUF"/>
    <property type="match status" value="1"/>
</dbReference>
<proteinExistence type="predicted"/>
<dbReference type="Gene3D" id="3.30.70.100">
    <property type="match status" value="1"/>
</dbReference>
<feature type="domain" description="BLUF" evidence="1">
    <location>
        <begin position="5"/>
        <end position="97"/>
    </location>
</feature>
<dbReference type="EMBL" id="JBBHJZ010000007">
    <property type="protein sequence ID" value="MEJ5979320.1"/>
    <property type="molecule type" value="Genomic_DNA"/>
</dbReference>
<dbReference type="InterPro" id="IPR007024">
    <property type="entry name" value="BLUF_domain"/>
</dbReference>
<dbReference type="Pfam" id="PF04940">
    <property type="entry name" value="BLUF"/>
    <property type="match status" value="1"/>
</dbReference>
<dbReference type="SUPFAM" id="SSF54975">
    <property type="entry name" value="Acylphosphatase/BLUF domain-like"/>
    <property type="match status" value="1"/>
</dbReference>
<gene>
    <name evidence="2" type="ORF">WG901_21885</name>
</gene>
<sequence>MSTQPYRLVYYSRNRIATDPAAAIREILEASRRNNTRVGVTGALMFNSGCFGQILEGPREAVEATFERIQRDARHGDVSLLDFKPVPARSFDEWSMAFVGVRKDDEARYGDLGRETGFDPSRMSSDTLFELLHGLTQSEEFGS</sequence>
<organism evidence="2 3">
    <name type="scientific">Novosphingobium anseongense</name>
    <dbReference type="NCBI Taxonomy" id="3133436"/>
    <lineage>
        <taxon>Bacteria</taxon>
        <taxon>Pseudomonadati</taxon>
        <taxon>Pseudomonadota</taxon>
        <taxon>Alphaproteobacteria</taxon>
        <taxon>Sphingomonadales</taxon>
        <taxon>Sphingomonadaceae</taxon>
        <taxon>Novosphingobium</taxon>
    </lineage>
</organism>